<reference evidence="3 4" key="1">
    <citation type="submission" date="2018-10" db="EMBL/GenBank/DDBJ databases">
        <title>Marmoricola sp. 4Q3S-7 whole genome shotgun sequence.</title>
        <authorList>
            <person name="Li F."/>
        </authorList>
    </citation>
    <scope>NUCLEOTIDE SEQUENCE [LARGE SCALE GENOMIC DNA]</scope>
    <source>
        <strain evidence="3 4">4Q3S-7</strain>
    </source>
</reference>
<name>A0A3L8NZP6_9ACTN</name>
<dbReference type="InterPro" id="IPR036291">
    <property type="entry name" value="NAD(P)-bd_dom_sf"/>
</dbReference>
<evidence type="ECO:0000313" key="3">
    <source>
        <dbReference type="EMBL" id="RLV48132.1"/>
    </source>
</evidence>
<evidence type="ECO:0000256" key="1">
    <source>
        <dbReference type="SAM" id="MobiDB-lite"/>
    </source>
</evidence>
<dbReference type="Pfam" id="PF00106">
    <property type="entry name" value="adh_short"/>
    <property type="match status" value="1"/>
</dbReference>
<proteinExistence type="predicted"/>
<dbReference type="EMBL" id="RDBE01000010">
    <property type="protein sequence ID" value="RLV48132.1"/>
    <property type="molecule type" value="Genomic_DNA"/>
</dbReference>
<dbReference type="OrthoDB" id="3772961at2"/>
<protein>
    <submittedName>
        <fullName evidence="3">SDR family NAD(P)-dependent oxidoreductase</fullName>
    </submittedName>
</protein>
<keyword evidence="4" id="KW-1185">Reference proteome</keyword>
<dbReference type="Proteomes" id="UP000281708">
    <property type="component" value="Unassembled WGS sequence"/>
</dbReference>
<accession>A0A3L8NZP6</accession>
<dbReference type="PANTHER" id="PTHR44656:SF7">
    <property type="entry name" value="DEHYDROGENASE_REDUCTASE SDR FAMILY MEMBER 12"/>
    <property type="match status" value="1"/>
</dbReference>
<evidence type="ECO:0000259" key="2">
    <source>
        <dbReference type="SMART" id="SM00822"/>
    </source>
</evidence>
<dbReference type="InterPro" id="IPR057326">
    <property type="entry name" value="KR_dom"/>
</dbReference>
<comment type="caution">
    <text evidence="3">The sequence shown here is derived from an EMBL/GenBank/DDBJ whole genome shotgun (WGS) entry which is preliminary data.</text>
</comment>
<dbReference type="SMART" id="SM00822">
    <property type="entry name" value="PKS_KR"/>
    <property type="match status" value="1"/>
</dbReference>
<dbReference type="AlphaFoldDB" id="A0A3L8NZP6"/>
<dbReference type="InterPro" id="IPR052992">
    <property type="entry name" value="SDR_member_12"/>
</dbReference>
<dbReference type="PANTHER" id="PTHR44656">
    <property type="entry name" value="DEHYDROGENASE/REDUCTASE SDR FAMILY MEMBER 12"/>
    <property type="match status" value="1"/>
</dbReference>
<sequence length="320" mass="34720">MRAASALVDTALDRSVVLGFTRLGLGVRSHLPGWPADPAPQALLGRHVAVTGASSGLGAATALGLARLGAQLHLVVRNPEKARPVVARIVTEVPTAVVEVHRCDVGDLDDVRRFAASFESPLDVLVHNAGVMPPSRTESQQGHELAMAVHVLGPVLMSELLRPRERVVLVTSGGMYAQRLRADDPEYLTGRYSPTTAYARSKRAQVELLSILDRRWEASVWATHPGWADTPGVADSLPGFRRLTRPLLRDAEGGADTTVWLSAVDPAPPGGSLWHDRRRRPPHFSPTTRSRPGDVARMWRWVCEQIGIEETSPDKGGAER</sequence>
<gene>
    <name evidence="3" type="ORF">D9V37_18815</name>
</gene>
<dbReference type="SUPFAM" id="SSF51735">
    <property type="entry name" value="NAD(P)-binding Rossmann-fold domains"/>
    <property type="match status" value="1"/>
</dbReference>
<evidence type="ECO:0000313" key="4">
    <source>
        <dbReference type="Proteomes" id="UP000281708"/>
    </source>
</evidence>
<dbReference type="InterPro" id="IPR002347">
    <property type="entry name" value="SDR_fam"/>
</dbReference>
<dbReference type="Gene3D" id="3.40.50.720">
    <property type="entry name" value="NAD(P)-binding Rossmann-like Domain"/>
    <property type="match status" value="1"/>
</dbReference>
<dbReference type="RefSeq" id="WP_121807637.1">
    <property type="nucleotide sequence ID" value="NZ_RDBE01000010.1"/>
</dbReference>
<feature type="domain" description="Ketoreductase" evidence="2">
    <location>
        <begin position="46"/>
        <end position="224"/>
    </location>
</feature>
<feature type="region of interest" description="Disordered" evidence="1">
    <location>
        <begin position="271"/>
        <end position="291"/>
    </location>
</feature>
<dbReference type="PRINTS" id="PR00081">
    <property type="entry name" value="GDHRDH"/>
</dbReference>
<organism evidence="3 4">
    <name type="scientific">Nocardioides mangrovicus</name>
    <dbReference type="NCBI Taxonomy" id="2478913"/>
    <lineage>
        <taxon>Bacteria</taxon>
        <taxon>Bacillati</taxon>
        <taxon>Actinomycetota</taxon>
        <taxon>Actinomycetes</taxon>
        <taxon>Propionibacteriales</taxon>
        <taxon>Nocardioidaceae</taxon>
        <taxon>Nocardioides</taxon>
    </lineage>
</organism>